<feature type="region of interest" description="Disordered" evidence="1">
    <location>
        <begin position="338"/>
        <end position="357"/>
    </location>
</feature>
<feature type="compositionally biased region" description="Polar residues" evidence="1">
    <location>
        <begin position="338"/>
        <end position="356"/>
    </location>
</feature>
<dbReference type="STRING" id="236234.A0A1J9RVD4"/>
<protein>
    <submittedName>
        <fullName evidence="2">Uncharacterized protein</fullName>
    </submittedName>
</protein>
<dbReference type="Proteomes" id="UP000183809">
    <property type="component" value="Unassembled WGS sequence"/>
</dbReference>
<feature type="compositionally biased region" description="Low complexity" evidence="1">
    <location>
        <begin position="675"/>
        <end position="689"/>
    </location>
</feature>
<dbReference type="OrthoDB" id="10596590at2759"/>
<feature type="region of interest" description="Disordered" evidence="1">
    <location>
        <begin position="665"/>
        <end position="689"/>
    </location>
</feature>
<dbReference type="RefSeq" id="XP_020127721.1">
    <property type="nucleotide sequence ID" value="XM_020276482.1"/>
</dbReference>
<gene>
    <name evidence="2" type="ORF">BKCO1_4800042</name>
</gene>
<dbReference type="EMBL" id="MNUE01000048">
    <property type="protein sequence ID" value="OJD31461.1"/>
    <property type="molecule type" value="Genomic_DNA"/>
</dbReference>
<feature type="compositionally biased region" description="Basic and acidic residues" evidence="1">
    <location>
        <begin position="737"/>
        <end position="748"/>
    </location>
</feature>
<evidence type="ECO:0000313" key="3">
    <source>
        <dbReference type="Proteomes" id="UP000183809"/>
    </source>
</evidence>
<accession>A0A1J9RVD4</accession>
<evidence type="ECO:0000256" key="1">
    <source>
        <dbReference type="SAM" id="MobiDB-lite"/>
    </source>
</evidence>
<organism evidence="2 3">
    <name type="scientific">Diplodia corticola</name>
    <dbReference type="NCBI Taxonomy" id="236234"/>
    <lineage>
        <taxon>Eukaryota</taxon>
        <taxon>Fungi</taxon>
        <taxon>Dikarya</taxon>
        <taxon>Ascomycota</taxon>
        <taxon>Pezizomycotina</taxon>
        <taxon>Dothideomycetes</taxon>
        <taxon>Dothideomycetes incertae sedis</taxon>
        <taxon>Botryosphaeriales</taxon>
        <taxon>Botryosphaeriaceae</taxon>
        <taxon>Diplodia</taxon>
    </lineage>
</organism>
<feature type="region of interest" description="Disordered" evidence="1">
    <location>
        <begin position="726"/>
        <end position="748"/>
    </location>
</feature>
<feature type="compositionally biased region" description="Gly residues" evidence="1">
    <location>
        <begin position="665"/>
        <end position="674"/>
    </location>
</feature>
<dbReference type="GeneID" id="31016743"/>
<feature type="region of interest" description="Disordered" evidence="1">
    <location>
        <begin position="373"/>
        <end position="392"/>
    </location>
</feature>
<comment type="caution">
    <text evidence="2">The sequence shown here is derived from an EMBL/GenBank/DDBJ whole genome shotgun (WGS) entry which is preliminary data.</text>
</comment>
<sequence length="772" mass="78808">MEPIQTDIIDMAFLKNRRFGGFVPSNAYYFMNTTTASPATATVVPDPTCLSNCSFAARKAVPWVWKKIKPTATITHAVVYHIVNNRTNTTSLSTSYLAQNGTDTYSPPMTNSAGTKVVEITLVAPSETGVTSVATVTYPSIFTSYNSGYRWWGVLPTTTAGGQSVCSWVPWWVSSTALNTTTTVPIYTTMPNGAVTRSSIASLAPVSFATMAVGDFVTYTSINHFGEQPEPDPEDPEGLWYVPVRDVEKQELGVPSNIEDAAVQQCFHDEYYDAALVGELGPKELSTALFLTLTETIHEGVSDPPEASIPSMVEVTMEPPVPDIITSEVKTTAVGTVLPGSTTKPAPSPTQSNPAATETIPVASEGGEVADNTALPVEDGQTPSTTPAKASPTAIIIGDATVSRNSNSELLIGTQILQPGIPVTLDSAKDSDGNLSPVTVILETSGGETLLAVGDTITTIPPAAPPQPSDANTVITAGDQTLSFNPSANNIVLPDGRTLSPGSTITLPGSNPSSVNKGDDDQPLTIALLPPATTTNNDNDDTTPSDPRRLVINGITTTLPVPFPAASISNPTPSTVIAVAAGATYSLTLLLLGPDPSARPTVAAILSDGRTLSPGADATSPVALLVDTDARGSPTATRLVVGTAVAVLGPAVTVAAASAAAEGGAGRTGVGGGWESDVVSVEGSGTGTGMATAREVTTTTMAMTTSGGGGGLGDAVWEGLGGTRSGAADAAATASGDGERKGGAERVRGGGGDGVQVFGLVAALGVAVRMWL</sequence>
<proteinExistence type="predicted"/>
<reference evidence="2 3" key="1">
    <citation type="submission" date="2016-10" db="EMBL/GenBank/DDBJ databases">
        <title>Proteomics and genomics reveal pathogen-plant mechanisms compatible with a hemibiotrophic lifestyle of Diplodia corticola.</title>
        <authorList>
            <person name="Fernandes I."/>
            <person name="De Jonge R."/>
            <person name="Van De Peer Y."/>
            <person name="Devreese B."/>
            <person name="Alves A."/>
            <person name="Esteves A.C."/>
        </authorList>
    </citation>
    <scope>NUCLEOTIDE SEQUENCE [LARGE SCALE GENOMIC DNA]</scope>
    <source>
        <strain evidence="2 3">CBS 112549</strain>
    </source>
</reference>
<evidence type="ECO:0000313" key="2">
    <source>
        <dbReference type="EMBL" id="OJD31461.1"/>
    </source>
</evidence>
<keyword evidence="3" id="KW-1185">Reference proteome</keyword>
<feature type="compositionally biased region" description="Low complexity" evidence="1">
    <location>
        <begin position="382"/>
        <end position="392"/>
    </location>
</feature>
<name>A0A1J9RVD4_9PEZI</name>
<feature type="compositionally biased region" description="Low complexity" evidence="1">
    <location>
        <begin position="726"/>
        <end position="736"/>
    </location>
</feature>
<dbReference type="AlphaFoldDB" id="A0A1J9RVD4"/>